<dbReference type="InterPro" id="IPR003848">
    <property type="entry name" value="DUF218"/>
</dbReference>
<proteinExistence type="predicted"/>
<dbReference type="Proteomes" id="UP000527143">
    <property type="component" value="Unassembled WGS sequence"/>
</dbReference>
<keyword evidence="4" id="KW-1185">Reference proteome</keyword>
<reference evidence="3 4" key="1">
    <citation type="submission" date="2020-08" db="EMBL/GenBank/DDBJ databases">
        <title>Genomic Encyclopedia of Type Strains, Phase IV (KMG-IV): sequencing the most valuable type-strain genomes for metagenomic binning, comparative biology and taxonomic classification.</title>
        <authorList>
            <person name="Goeker M."/>
        </authorList>
    </citation>
    <scope>NUCLEOTIDE SEQUENCE [LARGE SCALE GENOMIC DNA]</scope>
    <source>
        <strain evidence="3 4">DSM 26736</strain>
    </source>
</reference>
<organism evidence="3 4">
    <name type="scientific">Sphingomonas xinjiangensis</name>
    <dbReference type="NCBI Taxonomy" id="643568"/>
    <lineage>
        <taxon>Bacteria</taxon>
        <taxon>Pseudomonadati</taxon>
        <taxon>Pseudomonadota</taxon>
        <taxon>Alphaproteobacteria</taxon>
        <taxon>Sphingomonadales</taxon>
        <taxon>Sphingomonadaceae</taxon>
        <taxon>Sphingomonas</taxon>
    </lineage>
</organism>
<dbReference type="RefSeq" id="WP_343056914.1">
    <property type="nucleotide sequence ID" value="NZ_JACIJF010000005.1"/>
</dbReference>
<dbReference type="InterPro" id="IPR014729">
    <property type="entry name" value="Rossmann-like_a/b/a_fold"/>
</dbReference>
<sequence>MTGGRAHPRATGFVEADEMRAALIDRYKVPAAAIVIEPYARHTTTNLRNATRLLMTMGAPLGRDALIVCNPGQSANLASPQFAARNMAELGYQPGHVGRRMSPTELEFRPSPESEWIDPRDPLDP</sequence>
<evidence type="ECO:0000256" key="1">
    <source>
        <dbReference type="SAM" id="MobiDB-lite"/>
    </source>
</evidence>
<feature type="region of interest" description="Disordered" evidence="1">
    <location>
        <begin position="95"/>
        <end position="125"/>
    </location>
</feature>
<comment type="caution">
    <text evidence="3">The sequence shown here is derived from an EMBL/GenBank/DDBJ whole genome shotgun (WGS) entry which is preliminary data.</text>
</comment>
<protein>
    <recommendedName>
        <fullName evidence="2">DUF218 domain-containing protein</fullName>
    </recommendedName>
</protein>
<dbReference type="EMBL" id="JACIJF010000005">
    <property type="protein sequence ID" value="MBB5711020.1"/>
    <property type="molecule type" value="Genomic_DNA"/>
</dbReference>
<dbReference type="AlphaFoldDB" id="A0A840YMT1"/>
<accession>A0A840YMT1</accession>
<name>A0A840YMT1_9SPHN</name>
<evidence type="ECO:0000313" key="3">
    <source>
        <dbReference type="EMBL" id="MBB5711020.1"/>
    </source>
</evidence>
<gene>
    <name evidence="3" type="ORF">FHT02_002260</name>
</gene>
<dbReference type="Gene3D" id="3.40.50.620">
    <property type="entry name" value="HUPs"/>
    <property type="match status" value="1"/>
</dbReference>
<evidence type="ECO:0000259" key="2">
    <source>
        <dbReference type="Pfam" id="PF02698"/>
    </source>
</evidence>
<evidence type="ECO:0000313" key="4">
    <source>
        <dbReference type="Proteomes" id="UP000527143"/>
    </source>
</evidence>
<dbReference type="Pfam" id="PF02698">
    <property type="entry name" value="DUF218"/>
    <property type="match status" value="1"/>
</dbReference>
<feature type="compositionally biased region" description="Basic and acidic residues" evidence="1">
    <location>
        <begin position="106"/>
        <end position="125"/>
    </location>
</feature>
<feature type="domain" description="DUF218" evidence="2">
    <location>
        <begin position="3"/>
        <end position="71"/>
    </location>
</feature>